<keyword evidence="9" id="KW-1185">Reference proteome</keyword>
<evidence type="ECO:0000256" key="2">
    <source>
        <dbReference type="ARBA" id="ARBA00022618"/>
    </source>
</evidence>
<feature type="region of interest" description="Disordered" evidence="7">
    <location>
        <begin position="725"/>
        <end position="748"/>
    </location>
</feature>
<dbReference type="Proteomes" id="UP001515500">
    <property type="component" value="Chromosome 19"/>
</dbReference>
<feature type="compositionally biased region" description="Polar residues" evidence="7">
    <location>
        <begin position="725"/>
        <end position="739"/>
    </location>
</feature>
<evidence type="ECO:0000313" key="10">
    <source>
        <dbReference type="RefSeq" id="XP_039115184.1"/>
    </source>
</evidence>
<dbReference type="InterPro" id="IPR032682">
    <property type="entry name" value="Cnd1_C"/>
</dbReference>
<dbReference type="RefSeq" id="XP_039115184.1">
    <property type="nucleotide sequence ID" value="XM_039259250.1"/>
</dbReference>
<sequence>MAVDAEEALVELLSEVESLHRSHSSAPLSDSSLHPLISGDVGDRLWDLLATRNLPPAAILRPLSSSMDAGSLPASLAYLSLLLLPSSPLSSLFSPLPLLSLLRSLRLSFKPQSDPPSNPRKRKSSSRSQKCYLDPPALFIRVLESLESVLSRVRLDSTTDGRRSLIETLAGILTAAQHGQHHKVQDQCFRILYEVISRPEHGDQSTSMVEVLRSLAPIILSPLKTPSRGLALGFVTRKVAPLSRETDKIRKALMYLPRYLAMKSPEKSEPRGFAVDAIMEVVKAMEDEDRISFAEFVVKMGLGKSHLRLLAVDLFPHLLTLFPDSMEIEDDWVMKCLEALVSRCSDSIGAIRARALTNMAHVIGVFSMDANKLDRLKEVVAFQNLGFAELLRRRCVDEKAAVRKAALLLITKSTALMTRPVDDVILRTMGIACSDPLVSIRKAAVSALSEVFRRFPDSRVIDEWLHTVPRMIVDNESSIQEECENLFLELVFDCISRVTKMSLTDDTMDIKSLVPKLVLNLLSGVCDGEIAPCITKICASLGKKKKLKGSIAISLQHLISSSETLWLRNSMPIEKWTAPAGAWQLLSEVSLFTPKSVNWEFLHHHWQLFDKANLKEQSEVSDGVEANSASWAGDRVYLLQTISNVSMELPPEPAADLAHNLLKRIEDFNMNFSEVDAHVKALKTLCKQKATDPKESEILILKWVRQLLSKALKIIKSYISEFSDSSKANSFRTPPQTRSGRTKGKKETALPKSLQQAVVAVFSVGSLILVCPSADLQGVIPLLHTIVTSSSSEAKPKKLAGLTVLLKEKAPSLYTQSWVTLGKICLVDGKLAKLYIPLFVQELERSDCAALRNNIMVVMADFCVRYTALVDCYIPRITASLRDPCEVVRRQTFILLSRLLQRDYVKWRGVLFLRFLLSLVDESEKIRHLADFLFGSILKVKAPLLAYNSFVEAIFVLNNCQAHGCQSEIQNEIGKQKGPKVFSIRGNDEKSRSQRMHIYVSLLKQMAPEHLLATSAKLCAEILASASDGMLNIDDVPGQCVLQDALQILACKEMRLHSNKSHDTTDMDDESGDAGANLLAARGRVVTQVAKKNLIQIAVPIFIELKRLFQNKNSPLTGCLMDCLRVLLKDYKNEFDEILVADKQLQKELIYDIQKHETAKAKSMVADAVATAKRSKNHQTLINQATPATTIYSKVSKKPGSGAKIASAMADEAAKVTARSVLEEVNRNAATPPLKSMSIPRLKSNNNGNAGLARGDRSSEVLESLRRRQSFDSDVED</sequence>
<evidence type="ECO:0000256" key="5">
    <source>
        <dbReference type="ARBA" id="ARBA00023242"/>
    </source>
</evidence>
<dbReference type="GeneID" id="120250433"/>
<keyword evidence="3" id="KW-0498">Mitosis</keyword>
<dbReference type="PANTHER" id="PTHR14222:SF1">
    <property type="entry name" value="CONDENSIN-2 COMPLEX SUBUNIT D3"/>
    <property type="match status" value="1"/>
</dbReference>
<gene>
    <name evidence="10" type="primary">LOC120250433</name>
</gene>
<dbReference type="Pfam" id="PF12717">
    <property type="entry name" value="Cnd1"/>
    <property type="match status" value="1"/>
</dbReference>
<dbReference type="GO" id="GO:0005634">
    <property type="term" value="C:nucleus"/>
    <property type="evidence" value="ECO:0007669"/>
    <property type="project" value="UniProtKB-SubCell"/>
</dbReference>
<keyword evidence="6" id="KW-0131">Cell cycle</keyword>
<comment type="subcellular location">
    <subcellularLocation>
        <location evidence="1">Nucleus</location>
    </subcellularLocation>
</comment>
<dbReference type="SUPFAM" id="SSF48371">
    <property type="entry name" value="ARM repeat"/>
    <property type="match status" value="1"/>
</dbReference>
<evidence type="ECO:0000256" key="1">
    <source>
        <dbReference type="ARBA" id="ARBA00004123"/>
    </source>
</evidence>
<dbReference type="InterPro" id="IPR026971">
    <property type="entry name" value="CND1/NCAPD3"/>
</dbReference>
<dbReference type="GO" id="GO:0051301">
    <property type="term" value="P:cell division"/>
    <property type="evidence" value="ECO:0007669"/>
    <property type="project" value="UniProtKB-KW"/>
</dbReference>
<evidence type="ECO:0000256" key="6">
    <source>
        <dbReference type="ARBA" id="ARBA00023306"/>
    </source>
</evidence>
<keyword evidence="5" id="KW-0539">Nucleus</keyword>
<dbReference type="InterPro" id="IPR016024">
    <property type="entry name" value="ARM-type_fold"/>
</dbReference>
<feature type="domain" description="Condensin complex subunit 1 C-terminal" evidence="8">
    <location>
        <begin position="851"/>
        <end position="973"/>
    </location>
</feature>
<dbReference type="Gene3D" id="1.25.10.10">
    <property type="entry name" value="Leucine-rich Repeat Variant"/>
    <property type="match status" value="1"/>
</dbReference>
<keyword evidence="2" id="KW-0132">Cell division</keyword>
<dbReference type="GO" id="GO:0007076">
    <property type="term" value="P:mitotic chromosome condensation"/>
    <property type="evidence" value="ECO:0007669"/>
    <property type="project" value="InterPro"/>
</dbReference>
<proteinExistence type="predicted"/>
<dbReference type="GO" id="GO:0000796">
    <property type="term" value="C:condensin complex"/>
    <property type="evidence" value="ECO:0007669"/>
    <property type="project" value="TreeGrafter"/>
</dbReference>
<accession>A0AB40AKB5</accession>
<evidence type="ECO:0000256" key="4">
    <source>
        <dbReference type="ARBA" id="ARBA00023067"/>
    </source>
</evidence>
<feature type="compositionally biased region" description="Basic and acidic residues" evidence="7">
    <location>
        <begin position="1254"/>
        <end position="1271"/>
    </location>
</feature>
<feature type="region of interest" description="Disordered" evidence="7">
    <location>
        <begin position="1227"/>
        <end position="1277"/>
    </location>
</feature>
<protein>
    <submittedName>
        <fullName evidence="10">Condensin-2 complex subunit D3</fullName>
    </submittedName>
</protein>
<organism evidence="9 10">
    <name type="scientific">Dioscorea cayennensis subsp. rotundata</name>
    <name type="common">White Guinea yam</name>
    <name type="synonym">Dioscorea rotundata</name>
    <dbReference type="NCBI Taxonomy" id="55577"/>
    <lineage>
        <taxon>Eukaryota</taxon>
        <taxon>Viridiplantae</taxon>
        <taxon>Streptophyta</taxon>
        <taxon>Embryophyta</taxon>
        <taxon>Tracheophyta</taxon>
        <taxon>Spermatophyta</taxon>
        <taxon>Magnoliopsida</taxon>
        <taxon>Liliopsida</taxon>
        <taxon>Dioscoreales</taxon>
        <taxon>Dioscoreaceae</taxon>
        <taxon>Dioscorea</taxon>
    </lineage>
</organism>
<dbReference type="AlphaFoldDB" id="A0AB40AKB5"/>
<dbReference type="GO" id="GO:0042393">
    <property type="term" value="F:histone binding"/>
    <property type="evidence" value="ECO:0007669"/>
    <property type="project" value="TreeGrafter"/>
</dbReference>
<evidence type="ECO:0000256" key="7">
    <source>
        <dbReference type="SAM" id="MobiDB-lite"/>
    </source>
</evidence>
<dbReference type="InterPro" id="IPR011989">
    <property type="entry name" value="ARM-like"/>
</dbReference>
<keyword evidence="4" id="KW-0226">DNA condensation</keyword>
<name>A0AB40AKB5_DIOCR</name>
<evidence type="ECO:0000259" key="8">
    <source>
        <dbReference type="Pfam" id="PF12717"/>
    </source>
</evidence>
<dbReference type="GO" id="GO:0010032">
    <property type="term" value="P:meiotic chromosome condensation"/>
    <property type="evidence" value="ECO:0007669"/>
    <property type="project" value="TreeGrafter"/>
</dbReference>
<evidence type="ECO:0000313" key="9">
    <source>
        <dbReference type="Proteomes" id="UP001515500"/>
    </source>
</evidence>
<reference evidence="10" key="1">
    <citation type="submission" date="2025-08" db="UniProtKB">
        <authorList>
            <consortium name="RefSeq"/>
        </authorList>
    </citation>
    <scope>IDENTIFICATION</scope>
</reference>
<dbReference type="PANTHER" id="PTHR14222">
    <property type="entry name" value="CONDENSIN"/>
    <property type="match status" value="1"/>
</dbReference>
<feature type="region of interest" description="Disordered" evidence="7">
    <location>
        <begin position="110"/>
        <end position="129"/>
    </location>
</feature>
<evidence type="ECO:0000256" key="3">
    <source>
        <dbReference type="ARBA" id="ARBA00022776"/>
    </source>
</evidence>
<dbReference type="GO" id="GO:0000779">
    <property type="term" value="C:condensed chromosome, centromeric region"/>
    <property type="evidence" value="ECO:0007669"/>
    <property type="project" value="TreeGrafter"/>
</dbReference>